<name>A0AAD7M4K8_QUISA</name>
<sequence>MRFETEDAAERRCTGLITGISDVDPVSWPGSKWKCLLVRWDDAESTRHTRVSPWEIEPSTSASCSNSFSATGLKRTRIGLLSSKPEFPVPNGIGMSGLWGTFKVPEGLARNAATGDSIRIPQVNSDIFSNGTGFGESFRFQKVLQGQEIFPGAPFGRASFVNGAHEHVPFVSNCEAIYNTNTNLEMEREIQRQRSYLSEPRGKFALSPPCGPMPTGEAAGPNSFGMLNVHDQLGLSHSRVSQSAFRGSQELVTSCKNSCRLFGFSLTEEKHVANKVDNPIPIARPLNHGASFIPGVGEQLHPEPPIRSKAI</sequence>
<dbReference type="AlphaFoldDB" id="A0AAD7M4K8"/>
<evidence type="ECO:0000256" key="2">
    <source>
        <dbReference type="ARBA" id="ARBA00007853"/>
    </source>
</evidence>
<keyword evidence="6" id="KW-0539">Nucleus</keyword>
<comment type="caution">
    <text evidence="9">The sequence shown here is derived from an EMBL/GenBank/DDBJ whole genome shotgun (WGS) entry which is preliminary data.</text>
</comment>
<gene>
    <name evidence="9" type="ORF">O6P43_012696</name>
</gene>
<accession>A0AAD7M4K8</accession>
<evidence type="ECO:0000256" key="7">
    <source>
        <dbReference type="ARBA" id="ARBA00023294"/>
    </source>
</evidence>
<dbReference type="KEGG" id="qsa:O6P43_012696"/>
<evidence type="ECO:0000256" key="4">
    <source>
        <dbReference type="ARBA" id="ARBA00023125"/>
    </source>
</evidence>
<dbReference type="InterPro" id="IPR010525">
    <property type="entry name" value="ARF_dom"/>
</dbReference>
<evidence type="ECO:0000256" key="6">
    <source>
        <dbReference type="ARBA" id="ARBA00023242"/>
    </source>
</evidence>
<keyword evidence="7" id="KW-0927">Auxin signaling pathway</keyword>
<dbReference type="Gene3D" id="2.30.30.1040">
    <property type="match status" value="1"/>
</dbReference>
<dbReference type="Proteomes" id="UP001163823">
    <property type="component" value="Chromosome 5"/>
</dbReference>
<dbReference type="PANTHER" id="PTHR31384">
    <property type="entry name" value="AUXIN RESPONSE FACTOR 4-RELATED"/>
    <property type="match status" value="1"/>
</dbReference>
<dbReference type="FunFam" id="2.30.30.1040:FF:000001">
    <property type="entry name" value="Auxin response factor"/>
    <property type="match status" value="1"/>
</dbReference>
<dbReference type="EMBL" id="JARAOO010000005">
    <property type="protein sequence ID" value="KAJ7968621.1"/>
    <property type="molecule type" value="Genomic_DNA"/>
</dbReference>
<evidence type="ECO:0000256" key="3">
    <source>
        <dbReference type="ARBA" id="ARBA00023015"/>
    </source>
</evidence>
<dbReference type="PANTHER" id="PTHR31384:SF5">
    <property type="entry name" value="AUXIN RESPONSE FACTOR 3"/>
    <property type="match status" value="1"/>
</dbReference>
<dbReference type="GO" id="GO:0006355">
    <property type="term" value="P:regulation of DNA-templated transcription"/>
    <property type="evidence" value="ECO:0007669"/>
    <property type="project" value="InterPro"/>
</dbReference>
<evidence type="ECO:0000259" key="8">
    <source>
        <dbReference type="Pfam" id="PF06507"/>
    </source>
</evidence>
<reference evidence="9" key="1">
    <citation type="journal article" date="2023" name="Science">
        <title>Elucidation of the pathway for biosynthesis of saponin adjuvants from the soapbark tree.</title>
        <authorList>
            <person name="Reed J."/>
            <person name="Orme A."/>
            <person name="El-Demerdash A."/>
            <person name="Owen C."/>
            <person name="Martin L.B.B."/>
            <person name="Misra R.C."/>
            <person name="Kikuchi S."/>
            <person name="Rejzek M."/>
            <person name="Martin A.C."/>
            <person name="Harkess A."/>
            <person name="Leebens-Mack J."/>
            <person name="Louveau T."/>
            <person name="Stephenson M.J."/>
            <person name="Osbourn A."/>
        </authorList>
    </citation>
    <scope>NUCLEOTIDE SEQUENCE</scope>
    <source>
        <strain evidence="9">S10</strain>
    </source>
</reference>
<keyword evidence="5" id="KW-0804">Transcription</keyword>
<dbReference type="GO" id="GO:0003677">
    <property type="term" value="F:DNA binding"/>
    <property type="evidence" value="ECO:0007669"/>
    <property type="project" value="UniProtKB-KW"/>
</dbReference>
<feature type="domain" description="Auxin response factor" evidence="8">
    <location>
        <begin position="1"/>
        <end position="59"/>
    </location>
</feature>
<proteinExistence type="inferred from homology"/>
<keyword evidence="3" id="KW-0805">Transcription regulation</keyword>
<keyword evidence="10" id="KW-1185">Reference proteome</keyword>
<dbReference type="GO" id="GO:0005634">
    <property type="term" value="C:nucleus"/>
    <property type="evidence" value="ECO:0007669"/>
    <property type="project" value="UniProtKB-SubCell"/>
</dbReference>
<protein>
    <submittedName>
        <fullName evidence="9">Auxin response factor</fullName>
    </submittedName>
</protein>
<evidence type="ECO:0000256" key="1">
    <source>
        <dbReference type="ARBA" id="ARBA00004123"/>
    </source>
</evidence>
<organism evidence="9 10">
    <name type="scientific">Quillaja saponaria</name>
    <name type="common">Soap bark tree</name>
    <dbReference type="NCBI Taxonomy" id="32244"/>
    <lineage>
        <taxon>Eukaryota</taxon>
        <taxon>Viridiplantae</taxon>
        <taxon>Streptophyta</taxon>
        <taxon>Embryophyta</taxon>
        <taxon>Tracheophyta</taxon>
        <taxon>Spermatophyta</taxon>
        <taxon>Magnoliopsida</taxon>
        <taxon>eudicotyledons</taxon>
        <taxon>Gunneridae</taxon>
        <taxon>Pentapetalae</taxon>
        <taxon>rosids</taxon>
        <taxon>fabids</taxon>
        <taxon>Fabales</taxon>
        <taxon>Quillajaceae</taxon>
        <taxon>Quillaja</taxon>
    </lineage>
</organism>
<evidence type="ECO:0000313" key="9">
    <source>
        <dbReference type="EMBL" id="KAJ7968620.1"/>
    </source>
</evidence>
<comment type="subcellular location">
    <subcellularLocation>
        <location evidence="1">Nucleus</location>
    </subcellularLocation>
</comment>
<comment type="similarity">
    <text evidence="2">Belongs to the ARF family.</text>
</comment>
<dbReference type="EMBL" id="JARAOO010000005">
    <property type="protein sequence ID" value="KAJ7968620.1"/>
    <property type="molecule type" value="Genomic_DNA"/>
</dbReference>
<keyword evidence="4" id="KW-0238">DNA-binding</keyword>
<dbReference type="GO" id="GO:0009734">
    <property type="term" value="P:auxin-activated signaling pathway"/>
    <property type="evidence" value="ECO:0007669"/>
    <property type="project" value="UniProtKB-KW"/>
</dbReference>
<evidence type="ECO:0000313" key="10">
    <source>
        <dbReference type="Proteomes" id="UP001163823"/>
    </source>
</evidence>
<dbReference type="InterPro" id="IPR044835">
    <property type="entry name" value="ARF_plant"/>
</dbReference>
<evidence type="ECO:0000256" key="5">
    <source>
        <dbReference type="ARBA" id="ARBA00023163"/>
    </source>
</evidence>
<dbReference type="Pfam" id="PF06507">
    <property type="entry name" value="ARF_AD"/>
    <property type="match status" value="1"/>
</dbReference>